<evidence type="ECO:0000313" key="1">
    <source>
        <dbReference type="EMBL" id="RSX58409.1"/>
    </source>
</evidence>
<proteinExistence type="predicted"/>
<gene>
    <name evidence="1" type="ORF">D2E24_0288</name>
</gene>
<organism evidence="1 2">
    <name type="scientific">Bifidobacterium samirii</name>
    <dbReference type="NCBI Taxonomy" id="2306974"/>
    <lineage>
        <taxon>Bacteria</taxon>
        <taxon>Bacillati</taxon>
        <taxon>Actinomycetota</taxon>
        <taxon>Actinomycetes</taxon>
        <taxon>Bifidobacteriales</taxon>
        <taxon>Bifidobacteriaceae</taxon>
        <taxon>Bifidobacterium</taxon>
    </lineage>
</organism>
<dbReference type="EMBL" id="QXGK01000002">
    <property type="protein sequence ID" value="RSX58409.1"/>
    <property type="molecule type" value="Genomic_DNA"/>
</dbReference>
<dbReference type="OrthoDB" id="3172126at2"/>
<evidence type="ECO:0000313" key="2">
    <source>
        <dbReference type="Proteomes" id="UP000287470"/>
    </source>
</evidence>
<protein>
    <recommendedName>
        <fullName evidence="3">CTP synthase</fullName>
    </recommendedName>
</protein>
<evidence type="ECO:0008006" key="3">
    <source>
        <dbReference type="Google" id="ProtNLM"/>
    </source>
</evidence>
<keyword evidence="2" id="KW-1185">Reference proteome</keyword>
<sequence>MKRHKLIESLKDEATRERRCVYSTDSRSRCALDRRVTDGELLRVFPNMYVSTEYWHKLTPPARSLHIARTLQRQHPTWIFTGITAATIRSFDHPWLLHDGSIGILSHDQSNQPTGKSLNRIRRFYTAQPEYDIVDGLRTASAARTLVDCALTCEFRFSLAMFDSALRQGVAPEEVERECARLHRDCAPVFRLLRYADPARENGGESLSYATVVDARLMLPQVQVEIVDPTTGRMYRVDFLWRLPDGRIIVGELDGAAKYVDPSMTDGRSIHGVVADEREREQALRRAGVTSIVRFTFREVVAVTPFLAKLRAAGIPHR</sequence>
<reference evidence="1 2" key="1">
    <citation type="submission" date="2018-09" db="EMBL/GenBank/DDBJ databases">
        <title>Characterization of the phylogenetic diversity of five novel species belonging to the genus Bifidobacterium.</title>
        <authorList>
            <person name="Lugli G.A."/>
            <person name="Duranti S."/>
            <person name="Milani C."/>
        </authorList>
    </citation>
    <scope>NUCLEOTIDE SEQUENCE [LARGE SCALE GENOMIC DNA]</scope>
    <source>
        <strain evidence="1 2">2033B</strain>
    </source>
</reference>
<accession>A0A430FWI7</accession>
<name>A0A430FWI7_9BIFI</name>
<dbReference type="Proteomes" id="UP000287470">
    <property type="component" value="Unassembled WGS sequence"/>
</dbReference>
<dbReference type="AlphaFoldDB" id="A0A430FWI7"/>
<comment type="caution">
    <text evidence="1">The sequence shown here is derived from an EMBL/GenBank/DDBJ whole genome shotgun (WGS) entry which is preliminary data.</text>
</comment>